<feature type="region of interest" description="Disordered" evidence="1">
    <location>
        <begin position="42"/>
        <end position="100"/>
    </location>
</feature>
<gene>
    <name evidence="2" type="ORF">VNO80_13269</name>
</gene>
<dbReference type="EMBL" id="JAYMYR010000005">
    <property type="protein sequence ID" value="KAK7364532.1"/>
    <property type="molecule type" value="Genomic_DNA"/>
</dbReference>
<reference evidence="2 3" key="1">
    <citation type="submission" date="2024-01" db="EMBL/GenBank/DDBJ databases">
        <title>The genomes of 5 underutilized Papilionoideae crops provide insights into root nodulation and disease resistanc.</title>
        <authorList>
            <person name="Jiang F."/>
        </authorList>
    </citation>
    <scope>NUCLEOTIDE SEQUENCE [LARGE SCALE GENOMIC DNA]</scope>
    <source>
        <strain evidence="2">JINMINGXINNONG_FW02</strain>
        <tissue evidence="2">Leaves</tissue>
    </source>
</reference>
<accession>A0AAN9R9S2</accession>
<evidence type="ECO:0000313" key="3">
    <source>
        <dbReference type="Proteomes" id="UP001374584"/>
    </source>
</evidence>
<sequence>MDSMLGTLEKKDLATRAKLLKDTAQVPPTEDLKLNEMVEVAPSDDEDTCSGPLFKRRRKVVSVPTEHSAADGRAPSQQALPPSPSPPRGIMVQESRGENL</sequence>
<dbReference type="AlphaFoldDB" id="A0AAN9R9S2"/>
<proteinExistence type="predicted"/>
<dbReference type="Proteomes" id="UP001374584">
    <property type="component" value="Unassembled WGS sequence"/>
</dbReference>
<comment type="caution">
    <text evidence="2">The sequence shown here is derived from an EMBL/GenBank/DDBJ whole genome shotgun (WGS) entry which is preliminary data.</text>
</comment>
<evidence type="ECO:0000313" key="2">
    <source>
        <dbReference type="EMBL" id="KAK7364532.1"/>
    </source>
</evidence>
<name>A0AAN9R9S2_PHACN</name>
<keyword evidence="3" id="KW-1185">Reference proteome</keyword>
<evidence type="ECO:0000256" key="1">
    <source>
        <dbReference type="SAM" id="MobiDB-lite"/>
    </source>
</evidence>
<protein>
    <submittedName>
        <fullName evidence="2">Uncharacterized protein</fullName>
    </submittedName>
</protein>
<organism evidence="2 3">
    <name type="scientific">Phaseolus coccineus</name>
    <name type="common">Scarlet runner bean</name>
    <name type="synonym">Phaseolus multiflorus</name>
    <dbReference type="NCBI Taxonomy" id="3886"/>
    <lineage>
        <taxon>Eukaryota</taxon>
        <taxon>Viridiplantae</taxon>
        <taxon>Streptophyta</taxon>
        <taxon>Embryophyta</taxon>
        <taxon>Tracheophyta</taxon>
        <taxon>Spermatophyta</taxon>
        <taxon>Magnoliopsida</taxon>
        <taxon>eudicotyledons</taxon>
        <taxon>Gunneridae</taxon>
        <taxon>Pentapetalae</taxon>
        <taxon>rosids</taxon>
        <taxon>fabids</taxon>
        <taxon>Fabales</taxon>
        <taxon>Fabaceae</taxon>
        <taxon>Papilionoideae</taxon>
        <taxon>50 kb inversion clade</taxon>
        <taxon>NPAAA clade</taxon>
        <taxon>indigoferoid/millettioid clade</taxon>
        <taxon>Phaseoleae</taxon>
        <taxon>Phaseolus</taxon>
    </lineage>
</organism>